<dbReference type="RefSeq" id="WP_171692114.1">
    <property type="nucleotide sequence ID" value="NZ_WHOC01000142.1"/>
</dbReference>
<reference evidence="1 2" key="1">
    <citation type="submission" date="2019-10" db="EMBL/GenBank/DDBJ databases">
        <title>Description of Paenibacillus choica sp. nov.</title>
        <authorList>
            <person name="Carlier A."/>
            <person name="Qi S."/>
        </authorList>
    </citation>
    <scope>NUCLEOTIDE SEQUENCE [LARGE SCALE GENOMIC DNA]</scope>
    <source>
        <strain evidence="1 2">LMG 31460</strain>
    </source>
</reference>
<dbReference type="SUPFAM" id="SSF55961">
    <property type="entry name" value="Bet v1-like"/>
    <property type="match status" value="1"/>
</dbReference>
<name>A0ABX1Z7A8_9BACL</name>
<accession>A0ABX1Z7A8</accession>
<evidence type="ECO:0008006" key="3">
    <source>
        <dbReference type="Google" id="ProtNLM"/>
    </source>
</evidence>
<evidence type="ECO:0000313" key="1">
    <source>
        <dbReference type="EMBL" id="NOU89148.1"/>
    </source>
</evidence>
<organism evidence="1 2">
    <name type="scientific">Paenibacillus germinis</name>
    <dbReference type="NCBI Taxonomy" id="2654979"/>
    <lineage>
        <taxon>Bacteria</taxon>
        <taxon>Bacillati</taxon>
        <taxon>Bacillota</taxon>
        <taxon>Bacilli</taxon>
        <taxon>Bacillales</taxon>
        <taxon>Paenibacillaceae</taxon>
        <taxon>Paenibacillus</taxon>
    </lineage>
</organism>
<dbReference type="Gene3D" id="3.30.530.20">
    <property type="match status" value="1"/>
</dbReference>
<dbReference type="Proteomes" id="UP000658690">
    <property type="component" value="Unassembled WGS sequence"/>
</dbReference>
<comment type="caution">
    <text evidence="1">The sequence shown here is derived from an EMBL/GenBank/DDBJ whole genome shotgun (WGS) entry which is preliminary data.</text>
</comment>
<proteinExistence type="predicted"/>
<evidence type="ECO:0000313" key="2">
    <source>
        <dbReference type="Proteomes" id="UP000658690"/>
    </source>
</evidence>
<dbReference type="EMBL" id="WHOC01000142">
    <property type="protein sequence ID" value="NOU89148.1"/>
    <property type="molecule type" value="Genomic_DNA"/>
</dbReference>
<keyword evidence="2" id="KW-1185">Reference proteome</keyword>
<sequence length="144" mass="16384">MGIDVSAKLVIAKSRIEVAQYAMEPTNDPKWTKGIKEAELLTERPIGLGTQVRRMATFLGKEIHYVLKVVEYKSEQLMVMQSIKGPFPMKVTYQFDDENDATLAQIRVEGTSEGFYSFTDIFMSPQVKRSIQGDLKRLKTIMES</sequence>
<gene>
    <name evidence="1" type="ORF">GC102_25860</name>
</gene>
<protein>
    <recommendedName>
        <fullName evidence="3">Polyketide cyclase / dehydrase and lipid transport</fullName>
    </recommendedName>
</protein>
<dbReference type="InterPro" id="IPR023393">
    <property type="entry name" value="START-like_dom_sf"/>
</dbReference>